<name>A0A1J1ISY1_9DIPT</name>
<dbReference type="Pfam" id="PF06477">
    <property type="entry name" value="DUF1091"/>
    <property type="match status" value="1"/>
</dbReference>
<dbReference type="Proteomes" id="UP000183832">
    <property type="component" value="Unassembled WGS sequence"/>
</dbReference>
<dbReference type="InterPro" id="IPR010512">
    <property type="entry name" value="DUF1091"/>
</dbReference>
<accession>A0A1J1ISY1</accession>
<gene>
    <name evidence="1" type="ORF">CLUMA_CG015947</name>
</gene>
<dbReference type="OrthoDB" id="10467160at2759"/>
<dbReference type="EMBL" id="CVRI01000058">
    <property type="protein sequence ID" value="CRL02684.1"/>
    <property type="molecule type" value="Genomic_DNA"/>
</dbReference>
<evidence type="ECO:0000313" key="2">
    <source>
        <dbReference type="Proteomes" id="UP000183832"/>
    </source>
</evidence>
<proteinExistence type="predicted"/>
<dbReference type="AlphaFoldDB" id="A0A1J1ISY1"/>
<sequence>MANEKFNKLNLTLDNSDPERTLINYTSRLTYEKGIARAKIVFVLRASLDSSKGEKLFKCGRELSKTNIDVCKMAKMQSSTFAKLLMENFAPSANFQISCPLTPRTYTLTNFT</sequence>
<protein>
    <submittedName>
        <fullName evidence="1">CLUMA_CG015947, isoform A</fullName>
    </submittedName>
</protein>
<evidence type="ECO:0000313" key="1">
    <source>
        <dbReference type="EMBL" id="CRL02684.1"/>
    </source>
</evidence>
<keyword evidence="2" id="KW-1185">Reference proteome</keyword>
<reference evidence="1 2" key="1">
    <citation type="submission" date="2015-04" db="EMBL/GenBank/DDBJ databases">
        <authorList>
            <person name="Syromyatnikov M.Y."/>
            <person name="Popov V.N."/>
        </authorList>
    </citation>
    <scope>NUCLEOTIDE SEQUENCE [LARGE SCALE GENOMIC DNA]</scope>
</reference>
<organism evidence="1 2">
    <name type="scientific">Clunio marinus</name>
    <dbReference type="NCBI Taxonomy" id="568069"/>
    <lineage>
        <taxon>Eukaryota</taxon>
        <taxon>Metazoa</taxon>
        <taxon>Ecdysozoa</taxon>
        <taxon>Arthropoda</taxon>
        <taxon>Hexapoda</taxon>
        <taxon>Insecta</taxon>
        <taxon>Pterygota</taxon>
        <taxon>Neoptera</taxon>
        <taxon>Endopterygota</taxon>
        <taxon>Diptera</taxon>
        <taxon>Nematocera</taxon>
        <taxon>Chironomoidea</taxon>
        <taxon>Chironomidae</taxon>
        <taxon>Clunio</taxon>
    </lineage>
</organism>